<name>A0A3N2Q597_SODAK</name>
<dbReference type="EMBL" id="ML119051">
    <property type="protein sequence ID" value="ROT41943.1"/>
    <property type="molecule type" value="Genomic_DNA"/>
</dbReference>
<evidence type="ECO:0000313" key="1">
    <source>
        <dbReference type="EMBL" id="ROT41943.1"/>
    </source>
</evidence>
<dbReference type="Proteomes" id="UP000272025">
    <property type="component" value="Unassembled WGS sequence"/>
</dbReference>
<gene>
    <name evidence="1" type="ORF">SODALDRAFT_354066</name>
</gene>
<dbReference type="GeneID" id="39582160"/>
<keyword evidence="2" id="KW-1185">Reference proteome</keyword>
<protein>
    <submittedName>
        <fullName evidence="1">Uncharacterized protein</fullName>
    </submittedName>
</protein>
<sequence length="124" mass="13838">MQDISLLRQYRHCTEAMQKVTRLDGPTDWASVLLERWNIASRDGQTPAASLQALHRSQRALSAARTGRRLPQRPDWAGGGLLAYGADGCIYVGFGFLFFGSWDARYCQQLTPFIKNFLGGQISS</sequence>
<organism evidence="1 2">
    <name type="scientific">Sodiomyces alkalinus (strain CBS 110278 / VKM F-3762 / F11)</name>
    <name type="common">Alkaliphilic filamentous fungus</name>
    <dbReference type="NCBI Taxonomy" id="1314773"/>
    <lineage>
        <taxon>Eukaryota</taxon>
        <taxon>Fungi</taxon>
        <taxon>Dikarya</taxon>
        <taxon>Ascomycota</taxon>
        <taxon>Pezizomycotina</taxon>
        <taxon>Sordariomycetes</taxon>
        <taxon>Hypocreomycetidae</taxon>
        <taxon>Glomerellales</taxon>
        <taxon>Plectosphaerellaceae</taxon>
        <taxon>Sodiomyces</taxon>
    </lineage>
</organism>
<dbReference type="RefSeq" id="XP_028469749.1">
    <property type="nucleotide sequence ID" value="XM_028613682.1"/>
</dbReference>
<evidence type="ECO:0000313" key="2">
    <source>
        <dbReference type="Proteomes" id="UP000272025"/>
    </source>
</evidence>
<proteinExistence type="predicted"/>
<accession>A0A3N2Q597</accession>
<dbReference type="AlphaFoldDB" id="A0A3N2Q597"/>
<reference evidence="1 2" key="1">
    <citation type="journal article" date="2018" name="Mol. Ecol.">
        <title>The obligate alkalophilic soda-lake fungus Sodiomyces alkalinus has shifted to a protein diet.</title>
        <authorList>
            <person name="Grum-Grzhimaylo A.A."/>
            <person name="Falkoski D.L."/>
            <person name="van den Heuvel J."/>
            <person name="Valero-Jimenez C.A."/>
            <person name="Min B."/>
            <person name="Choi I.G."/>
            <person name="Lipzen A."/>
            <person name="Daum C.G."/>
            <person name="Aanen D.K."/>
            <person name="Tsang A."/>
            <person name="Henrissat B."/>
            <person name="Bilanenko E.N."/>
            <person name="de Vries R.P."/>
            <person name="van Kan J.A.L."/>
            <person name="Grigoriev I.V."/>
            <person name="Debets A.J.M."/>
        </authorList>
    </citation>
    <scope>NUCLEOTIDE SEQUENCE [LARGE SCALE GENOMIC DNA]</scope>
    <source>
        <strain evidence="1 2">F11</strain>
    </source>
</reference>